<organism evidence="1 2">
    <name type="scientific">Trichoderma lentiforme</name>
    <dbReference type="NCBI Taxonomy" id="1567552"/>
    <lineage>
        <taxon>Eukaryota</taxon>
        <taxon>Fungi</taxon>
        <taxon>Dikarya</taxon>
        <taxon>Ascomycota</taxon>
        <taxon>Pezizomycotina</taxon>
        <taxon>Sordariomycetes</taxon>
        <taxon>Hypocreomycetidae</taxon>
        <taxon>Hypocreales</taxon>
        <taxon>Hypocreaceae</taxon>
        <taxon>Trichoderma</taxon>
    </lineage>
</organism>
<sequence length="70" mass="8118">MHYSLSFTLSGLGSLSLNELFRYSQSSLVMADRDVSESQFDERLVSFVDYDLIDKRLRSEVIPQILKNEK</sequence>
<dbReference type="Proteomes" id="UP000801864">
    <property type="component" value="Unassembled WGS sequence"/>
</dbReference>
<gene>
    <name evidence="1" type="ORF">CFAM422_011133</name>
</gene>
<keyword evidence="2" id="KW-1185">Reference proteome</keyword>
<proteinExistence type="predicted"/>
<evidence type="ECO:0000313" key="1">
    <source>
        <dbReference type="EMBL" id="KAF3060567.1"/>
    </source>
</evidence>
<dbReference type="AlphaFoldDB" id="A0A9P4X6A8"/>
<evidence type="ECO:0000313" key="2">
    <source>
        <dbReference type="Proteomes" id="UP000801864"/>
    </source>
</evidence>
<reference evidence="1 2" key="1">
    <citation type="submission" date="2018-06" db="EMBL/GenBank/DDBJ databases">
        <title>Genome analysis of cellulolytic fungus Trichoderma lentiforme CFAM-422.</title>
        <authorList>
            <person name="Steindorff A.S."/>
            <person name="Formighieri E.F."/>
            <person name="Midorikawa G.E.O."/>
            <person name="Tamietti M.S."/>
            <person name="Ramos E.Z."/>
            <person name="Silva A.S."/>
            <person name="Bon E.P.S."/>
            <person name="Mendes T.D."/>
            <person name="Damaso M.C.T."/>
            <person name="Favaro L.C.L."/>
        </authorList>
    </citation>
    <scope>NUCLEOTIDE SEQUENCE [LARGE SCALE GENOMIC DNA]</scope>
    <source>
        <strain evidence="1 2">CFAM-422</strain>
    </source>
</reference>
<protein>
    <submittedName>
        <fullName evidence="1">Uncharacterized protein</fullName>
    </submittedName>
</protein>
<name>A0A9P4X6A8_9HYPO</name>
<comment type="caution">
    <text evidence="1">The sequence shown here is derived from an EMBL/GenBank/DDBJ whole genome shotgun (WGS) entry which is preliminary data.</text>
</comment>
<accession>A0A9P4X6A8</accession>
<dbReference type="EMBL" id="QLNT01000023">
    <property type="protein sequence ID" value="KAF3060567.1"/>
    <property type="molecule type" value="Genomic_DNA"/>
</dbReference>